<proteinExistence type="predicted"/>
<evidence type="ECO:0000313" key="2">
    <source>
        <dbReference type="EMBL" id="CAG9310495.1"/>
    </source>
</evidence>
<sequence length="117" mass="13653">MWEIARRIKRSMRNKPARFTRNEETAVVDWWRRQYDDKGQTWKAETEPKPPTLEETIGAIRSLSLLARWGSIGAGQIWRRGARTEAVGDGLKNMNGKTHTKKYEERDSSVNPKKIRI</sequence>
<dbReference type="AlphaFoldDB" id="A0AAU9ILY3"/>
<evidence type="ECO:0000313" key="3">
    <source>
        <dbReference type="Proteomes" id="UP001162131"/>
    </source>
</evidence>
<dbReference type="EMBL" id="CAJZBQ010000002">
    <property type="protein sequence ID" value="CAG9310495.1"/>
    <property type="molecule type" value="Genomic_DNA"/>
</dbReference>
<reference evidence="2" key="1">
    <citation type="submission" date="2021-09" db="EMBL/GenBank/DDBJ databases">
        <authorList>
            <consortium name="AG Swart"/>
            <person name="Singh M."/>
            <person name="Singh A."/>
            <person name="Seah K."/>
            <person name="Emmerich C."/>
        </authorList>
    </citation>
    <scope>NUCLEOTIDE SEQUENCE</scope>
    <source>
        <strain evidence="2">ATCC30299</strain>
    </source>
</reference>
<feature type="region of interest" description="Disordered" evidence="1">
    <location>
        <begin position="88"/>
        <end position="117"/>
    </location>
</feature>
<gene>
    <name evidence="2" type="ORF">BSTOLATCC_MIC1339</name>
</gene>
<name>A0AAU9ILY3_9CILI</name>
<protein>
    <submittedName>
        <fullName evidence="2">Uncharacterized protein</fullName>
    </submittedName>
</protein>
<evidence type="ECO:0000256" key="1">
    <source>
        <dbReference type="SAM" id="MobiDB-lite"/>
    </source>
</evidence>
<accession>A0AAU9ILY3</accession>
<organism evidence="2 3">
    <name type="scientific">Blepharisma stoltei</name>
    <dbReference type="NCBI Taxonomy" id="1481888"/>
    <lineage>
        <taxon>Eukaryota</taxon>
        <taxon>Sar</taxon>
        <taxon>Alveolata</taxon>
        <taxon>Ciliophora</taxon>
        <taxon>Postciliodesmatophora</taxon>
        <taxon>Heterotrichea</taxon>
        <taxon>Heterotrichida</taxon>
        <taxon>Blepharismidae</taxon>
        <taxon>Blepharisma</taxon>
    </lineage>
</organism>
<keyword evidence="3" id="KW-1185">Reference proteome</keyword>
<comment type="caution">
    <text evidence="2">The sequence shown here is derived from an EMBL/GenBank/DDBJ whole genome shotgun (WGS) entry which is preliminary data.</text>
</comment>
<dbReference type="Proteomes" id="UP001162131">
    <property type="component" value="Unassembled WGS sequence"/>
</dbReference>